<keyword evidence="3" id="KW-1185">Reference proteome</keyword>
<sequence length="319" mass="32074">MVVHGRLGLLVSLACGAALATPFAQQQYLIGDTYPYGYSPDDFRKATSKTNAVQSVAVPGFDITAAPGNNGTAATQDFSLDGWRLVVGVTGDVAIPSNSPDSQGGSKVFDTAVLSLTPPAKIANNLGSNPNTDSWSVCSAIWAMGLSSAALSGAAATSDASGSCSGLLSPDCIAEMEAGFNSAGFCQNQTMPLSCATLLANGTDGVTSASNLPQTIGGLIADGPFFAAATLPLDKGNSTALNEVSTWVFPVVLSWRYSGSSVSALGGPGGDTVSHLACVRAAAGNGKTNVGGVGLGSGSWRPTPAWLSLSLVVSWAMTL</sequence>
<evidence type="ECO:0000313" key="2">
    <source>
        <dbReference type="EMBL" id="KAK1751109.1"/>
    </source>
</evidence>
<feature type="signal peptide" evidence="1">
    <location>
        <begin position="1"/>
        <end position="20"/>
    </location>
</feature>
<keyword evidence="1" id="KW-0732">Signal</keyword>
<reference evidence="2" key="1">
    <citation type="submission" date="2023-06" db="EMBL/GenBank/DDBJ databases">
        <title>Genome-scale phylogeny and comparative genomics of the fungal order Sordariales.</title>
        <authorList>
            <consortium name="Lawrence Berkeley National Laboratory"/>
            <person name="Hensen N."/>
            <person name="Bonometti L."/>
            <person name="Westerberg I."/>
            <person name="Brannstrom I.O."/>
            <person name="Guillou S."/>
            <person name="Cros-Aarteil S."/>
            <person name="Calhoun S."/>
            <person name="Haridas S."/>
            <person name="Kuo A."/>
            <person name="Mondo S."/>
            <person name="Pangilinan J."/>
            <person name="Riley R."/>
            <person name="Labutti K."/>
            <person name="Andreopoulos B."/>
            <person name="Lipzen A."/>
            <person name="Chen C."/>
            <person name="Yanf M."/>
            <person name="Daum C."/>
            <person name="Ng V."/>
            <person name="Clum A."/>
            <person name="Steindorff A."/>
            <person name="Ohm R."/>
            <person name="Martin F."/>
            <person name="Silar P."/>
            <person name="Natvig D."/>
            <person name="Lalanne C."/>
            <person name="Gautier V."/>
            <person name="Ament-Velasquez S.L."/>
            <person name="Kruys A."/>
            <person name="Hutchinson M.I."/>
            <person name="Powell A.J."/>
            <person name="Barry K."/>
            <person name="Miller A.N."/>
            <person name="Grigoriev I.V."/>
            <person name="Debuchy R."/>
            <person name="Gladieux P."/>
            <person name="Thoren M.H."/>
            <person name="Johannesson H."/>
        </authorList>
    </citation>
    <scope>NUCLEOTIDE SEQUENCE</scope>
    <source>
        <strain evidence="2">PSN4</strain>
    </source>
</reference>
<organism evidence="2 3">
    <name type="scientific">Echria macrotheca</name>
    <dbReference type="NCBI Taxonomy" id="438768"/>
    <lineage>
        <taxon>Eukaryota</taxon>
        <taxon>Fungi</taxon>
        <taxon>Dikarya</taxon>
        <taxon>Ascomycota</taxon>
        <taxon>Pezizomycotina</taxon>
        <taxon>Sordariomycetes</taxon>
        <taxon>Sordariomycetidae</taxon>
        <taxon>Sordariales</taxon>
        <taxon>Schizotheciaceae</taxon>
        <taxon>Echria</taxon>
    </lineage>
</organism>
<accession>A0AAJ0F7F8</accession>
<protein>
    <submittedName>
        <fullName evidence="2">Uncharacterized protein</fullName>
    </submittedName>
</protein>
<evidence type="ECO:0000313" key="3">
    <source>
        <dbReference type="Proteomes" id="UP001239445"/>
    </source>
</evidence>
<proteinExistence type="predicted"/>
<feature type="chain" id="PRO_5042612339" evidence="1">
    <location>
        <begin position="21"/>
        <end position="319"/>
    </location>
</feature>
<dbReference type="Proteomes" id="UP001239445">
    <property type="component" value="Unassembled WGS sequence"/>
</dbReference>
<dbReference type="EMBL" id="MU839843">
    <property type="protein sequence ID" value="KAK1751109.1"/>
    <property type="molecule type" value="Genomic_DNA"/>
</dbReference>
<comment type="caution">
    <text evidence="2">The sequence shown here is derived from an EMBL/GenBank/DDBJ whole genome shotgun (WGS) entry which is preliminary data.</text>
</comment>
<dbReference type="AlphaFoldDB" id="A0AAJ0F7F8"/>
<name>A0AAJ0F7F8_9PEZI</name>
<evidence type="ECO:0000256" key="1">
    <source>
        <dbReference type="SAM" id="SignalP"/>
    </source>
</evidence>
<gene>
    <name evidence="2" type="ORF">QBC47DRAFT_392241</name>
</gene>